<proteinExistence type="predicted"/>
<dbReference type="GO" id="GO:0016787">
    <property type="term" value="F:hydrolase activity"/>
    <property type="evidence" value="ECO:0007669"/>
    <property type="project" value="InterPro"/>
</dbReference>
<dbReference type="OrthoDB" id="1792672at2"/>
<organism evidence="2 3">
    <name type="scientific">Methylocaldum marinum</name>
    <dbReference type="NCBI Taxonomy" id="1432792"/>
    <lineage>
        <taxon>Bacteria</taxon>
        <taxon>Pseudomonadati</taxon>
        <taxon>Pseudomonadota</taxon>
        <taxon>Gammaproteobacteria</taxon>
        <taxon>Methylococcales</taxon>
        <taxon>Methylococcaceae</taxon>
        <taxon>Methylocaldum</taxon>
    </lineage>
</organism>
<dbReference type="AlphaFoldDB" id="A0A250KUL5"/>
<reference evidence="2 3" key="1">
    <citation type="submission" date="2016-12" db="EMBL/GenBank/DDBJ databases">
        <title>Genome sequencing of Methylocaldum marinum.</title>
        <authorList>
            <person name="Takeuchi M."/>
            <person name="Kamagata Y."/>
            <person name="Hiraoka S."/>
            <person name="Oshima K."/>
            <person name="Hattori M."/>
            <person name="Iwasaki W."/>
        </authorList>
    </citation>
    <scope>NUCLEOTIDE SEQUENCE [LARGE SCALE GENOMIC DNA]</scope>
    <source>
        <strain evidence="2 3">S8</strain>
    </source>
</reference>
<dbReference type="GO" id="GO:0016301">
    <property type="term" value="F:kinase activity"/>
    <property type="evidence" value="ECO:0007669"/>
    <property type="project" value="UniProtKB-KW"/>
</dbReference>
<dbReference type="Gene3D" id="3.30.420.40">
    <property type="match status" value="1"/>
</dbReference>
<dbReference type="InterPro" id="IPR002821">
    <property type="entry name" value="Hydantoinase_A"/>
</dbReference>
<dbReference type="Gene3D" id="3.30.420.190">
    <property type="entry name" value="conserved archaeal protein q6m145"/>
    <property type="match status" value="1"/>
</dbReference>
<dbReference type="SUPFAM" id="SSF53067">
    <property type="entry name" value="Actin-like ATPase domain"/>
    <property type="match status" value="1"/>
</dbReference>
<feature type="domain" description="Hydantoinase A/oxoprolinase" evidence="1">
    <location>
        <begin position="63"/>
        <end position="313"/>
    </location>
</feature>
<keyword evidence="3" id="KW-1185">Reference proteome</keyword>
<accession>A0A250KUL5</accession>
<protein>
    <submittedName>
        <fullName evidence="2">Predicted sugar kinase of the RNAseH/HSP70 fold</fullName>
    </submittedName>
</protein>
<evidence type="ECO:0000313" key="2">
    <source>
        <dbReference type="EMBL" id="BBA35325.1"/>
    </source>
</evidence>
<keyword evidence="2" id="KW-0418">Kinase</keyword>
<evidence type="ECO:0000259" key="1">
    <source>
        <dbReference type="Pfam" id="PF01968"/>
    </source>
</evidence>
<dbReference type="Proteomes" id="UP000266313">
    <property type="component" value="Chromosome"/>
</dbReference>
<name>A0A250KUL5_9GAMM</name>
<dbReference type="InterPro" id="IPR043129">
    <property type="entry name" value="ATPase_NBD"/>
</dbReference>
<dbReference type="Pfam" id="PF01968">
    <property type="entry name" value="Hydantoinase_A"/>
    <property type="match status" value="1"/>
</dbReference>
<dbReference type="InterPro" id="IPR002756">
    <property type="entry name" value="MfnF"/>
</dbReference>
<sequence length="352" mass="38247">MSIELIGWDIGGAHLKAVALNGAGEIVAVLQEPCPLWLGLDRLHDAMNRILNVFAPGPGCRHALTMTGELVDFFENREQGVLALVQATTQCCSQNSVRVFAGPDGFLDPMAITAESAPKIASANWLASALWVAANVRDALFVDIGSTTTDIAPICGHRVRTRGYTDFERMRYDELIYCGVVRTPAMALADRAPFEGEWVGIMAEHFATAADVYRLCGELPDYADQAPAADGGEKTVRGSARRLARLFGRDAESASLKQWRRAARFFRERQLAKLHSALDCQLSRGLMDDDAPLIGAGVGRFLVRELAGRLGFPYKDFSELFSMVTPQNDFYASDCAPAAAVACLAMREVGPT</sequence>
<evidence type="ECO:0000313" key="3">
    <source>
        <dbReference type="Proteomes" id="UP000266313"/>
    </source>
</evidence>
<gene>
    <name evidence="2" type="ORF">sS8_3387</name>
</gene>
<dbReference type="EMBL" id="AP017928">
    <property type="protein sequence ID" value="BBA35325.1"/>
    <property type="molecule type" value="Genomic_DNA"/>
</dbReference>
<dbReference type="RefSeq" id="WP_119630551.1">
    <property type="nucleotide sequence ID" value="NZ_AP017928.1"/>
</dbReference>
<dbReference type="NCBIfam" id="TIGR03123">
    <property type="entry name" value="one_C_unchar_1"/>
    <property type="match status" value="1"/>
</dbReference>
<keyword evidence="2" id="KW-0808">Transferase</keyword>
<dbReference type="KEGG" id="mmai:sS8_3387"/>